<protein>
    <recommendedName>
        <fullName evidence="2">Diphthine--ammonia ligase</fullName>
        <ecNumber evidence="1">6.3.1.14</ecNumber>
    </recommendedName>
    <alternativeName>
        <fullName evidence="3">Diphthamide synthase</fullName>
    </alternativeName>
    <alternativeName>
        <fullName evidence="4">Diphthamide synthetase</fullName>
    </alternativeName>
</protein>
<feature type="domain" description="Diphthamide synthase" evidence="6">
    <location>
        <begin position="118"/>
        <end position="239"/>
    </location>
</feature>
<dbReference type="InterPro" id="IPR002761">
    <property type="entry name" value="Diphthami_syn_dom"/>
</dbReference>
<dbReference type="GO" id="GO:0017178">
    <property type="term" value="F:diphthine-ammonia ligase activity"/>
    <property type="evidence" value="ECO:0007669"/>
    <property type="project" value="UniProtKB-EC"/>
</dbReference>
<dbReference type="CDD" id="cd01994">
    <property type="entry name" value="AANH_PF0828-like"/>
    <property type="match status" value="1"/>
</dbReference>
<dbReference type="FunFam" id="3.40.50.620:FF:000145">
    <property type="entry name" value="ATP-binding domain containing protein"/>
    <property type="match status" value="1"/>
</dbReference>
<dbReference type="Pfam" id="PF01902">
    <property type="entry name" value="Diphthami_syn_2"/>
    <property type="match status" value="1"/>
</dbReference>
<dbReference type="EMBL" id="ML991779">
    <property type="protein sequence ID" value="KAF2237687.1"/>
    <property type="molecule type" value="Genomic_DNA"/>
</dbReference>
<evidence type="ECO:0000256" key="3">
    <source>
        <dbReference type="ARBA" id="ARBA00029814"/>
    </source>
</evidence>
<dbReference type="CDD" id="cd06155">
    <property type="entry name" value="eu_AANH_C_1"/>
    <property type="match status" value="1"/>
</dbReference>
<evidence type="ECO:0000256" key="4">
    <source>
        <dbReference type="ARBA" id="ARBA00031552"/>
    </source>
</evidence>
<dbReference type="SUPFAM" id="SSF55298">
    <property type="entry name" value="YjgF-like"/>
    <property type="match status" value="2"/>
</dbReference>
<dbReference type="SUPFAM" id="SSF52402">
    <property type="entry name" value="Adenine nucleotide alpha hydrolases-like"/>
    <property type="match status" value="1"/>
</dbReference>
<evidence type="ECO:0000256" key="1">
    <source>
        <dbReference type="ARBA" id="ARBA00012089"/>
    </source>
</evidence>
<dbReference type="AlphaFoldDB" id="A0A6A6HI23"/>
<dbReference type="PANTHER" id="PTHR12196:SF2">
    <property type="entry name" value="DIPHTHINE--AMMONIA LIGASE"/>
    <property type="match status" value="1"/>
</dbReference>
<gene>
    <name evidence="7" type="ORF">EV356DRAFT_431493</name>
</gene>
<dbReference type="EC" id="6.3.1.14" evidence="1"/>
<dbReference type="Gene3D" id="3.40.50.620">
    <property type="entry name" value="HUPs"/>
    <property type="match status" value="1"/>
</dbReference>
<name>A0A6A6HI23_VIRVR</name>
<reference evidence="7" key="1">
    <citation type="journal article" date="2020" name="Stud. Mycol.">
        <title>101 Dothideomycetes genomes: a test case for predicting lifestyles and emergence of pathogens.</title>
        <authorList>
            <person name="Haridas S."/>
            <person name="Albert R."/>
            <person name="Binder M."/>
            <person name="Bloem J."/>
            <person name="Labutti K."/>
            <person name="Salamov A."/>
            <person name="Andreopoulos B."/>
            <person name="Baker S."/>
            <person name="Barry K."/>
            <person name="Bills G."/>
            <person name="Bluhm B."/>
            <person name="Cannon C."/>
            <person name="Castanera R."/>
            <person name="Culley D."/>
            <person name="Daum C."/>
            <person name="Ezra D."/>
            <person name="Gonzalez J."/>
            <person name="Henrissat B."/>
            <person name="Kuo A."/>
            <person name="Liang C."/>
            <person name="Lipzen A."/>
            <person name="Lutzoni F."/>
            <person name="Magnuson J."/>
            <person name="Mondo S."/>
            <person name="Nolan M."/>
            <person name="Ohm R."/>
            <person name="Pangilinan J."/>
            <person name="Park H.-J."/>
            <person name="Ramirez L."/>
            <person name="Alfaro M."/>
            <person name="Sun H."/>
            <person name="Tritt A."/>
            <person name="Yoshinaga Y."/>
            <person name="Zwiers L.-H."/>
            <person name="Turgeon B."/>
            <person name="Goodwin S."/>
            <person name="Spatafora J."/>
            <person name="Crous P."/>
            <person name="Grigoriev I."/>
        </authorList>
    </citation>
    <scope>NUCLEOTIDE SEQUENCE</scope>
    <source>
        <strain evidence="7">Tuck. ex Michener</strain>
    </source>
</reference>
<comment type="catalytic activity">
    <reaction evidence="5">
        <text>diphthine-[translation elongation factor 2] + NH4(+) + ATP = diphthamide-[translation elongation factor 2] + AMP + diphosphate + H(+)</text>
        <dbReference type="Rhea" id="RHEA:19753"/>
        <dbReference type="Rhea" id="RHEA-COMP:10172"/>
        <dbReference type="Rhea" id="RHEA-COMP:10174"/>
        <dbReference type="ChEBI" id="CHEBI:15378"/>
        <dbReference type="ChEBI" id="CHEBI:16692"/>
        <dbReference type="ChEBI" id="CHEBI:28938"/>
        <dbReference type="ChEBI" id="CHEBI:30616"/>
        <dbReference type="ChEBI" id="CHEBI:33019"/>
        <dbReference type="ChEBI" id="CHEBI:82696"/>
        <dbReference type="ChEBI" id="CHEBI:456215"/>
        <dbReference type="EC" id="6.3.1.14"/>
    </reaction>
</comment>
<dbReference type="Pfam" id="PF01042">
    <property type="entry name" value="Ribonuc_L-PSP"/>
    <property type="match status" value="1"/>
</dbReference>
<dbReference type="Gene3D" id="3.90.1490.10">
    <property type="entry name" value="putative n-type atp pyrophosphatase, domain 2"/>
    <property type="match status" value="1"/>
</dbReference>
<keyword evidence="8" id="KW-1185">Reference proteome</keyword>
<dbReference type="InterPro" id="IPR030662">
    <property type="entry name" value="DPH6/MJ0570"/>
</dbReference>
<dbReference type="InterPro" id="IPR006175">
    <property type="entry name" value="YjgF/YER057c/UK114"/>
</dbReference>
<dbReference type="InterPro" id="IPR035959">
    <property type="entry name" value="RutC-like_sf"/>
</dbReference>
<dbReference type="GO" id="GO:0017183">
    <property type="term" value="P:protein histidyl modification to diphthamide"/>
    <property type="evidence" value="ECO:0007669"/>
    <property type="project" value="TreeGrafter"/>
</dbReference>
<dbReference type="PANTHER" id="PTHR12196">
    <property type="entry name" value="DOMAIN OF UNKNOWN FUNCTION 71 DUF71 -CONTAINING PROTEIN"/>
    <property type="match status" value="1"/>
</dbReference>
<evidence type="ECO:0000259" key="6">
    <source>
        <dbReference type="Pfam" id="PF01902"/>
    </source>
</evidence>
<dbReference type="NCBIfam" id="TIGR00290">
    <property type="entry name" value="MJ0570_dom"/>
    <property type="match status" value="1"/>
</dbReference>
<proteinExistence type="predicted"/>
<accession>A0A6A6HI23</accession>
<dbReference type="CDD" id="cd06156">
    <property type="entry name" value="eu_AANH_C_2"/>
    <property type="match status" value="1"/>
</dbReference>
<sequence>MPTILNVVALISGGKDSVFSIYHCRAKGHKIVALANLFPPGDDRDSEDMNSFMYQTIGHSVIPLYEKAFQIPLFRMRIQGLATNIDKYYSPPANSRSVDGPFPQDETESLYHLLSVVKTAHPEADAVCTGAILSDYQRSRVESVALRLGLQSLAYLWQYPYLPPHTQTSLLEDMESIRHRAIIIKVASGGLDESFLGQNVADSRIIVKLRRAMGKFGPIQGGSVLGEGGEYETLSVNGPGDLWSESVAIDTEQMQIILGEGGTAALNIRNAKLSRKEDLDMTQSESLRTPEGLDPEFECLRRELETTQVKQKAYRNRGDYAPFTVGASNRFSMHVARSLLYINNLGASTNTQGSGSVDEQMSVIISRLASLLKGNNLQDSDVIFSTLILRSMSDFRAVNTVYGAFFSRPQPPARVTVACGSNLPGGVDVTLSVVVNRLNASLRRGLHVQSISYWAPANIGPYSQAVGIASGSGGEDGKRAQVVYMAGQIPLVPATMELVNYGETIAEFKEQTVLSLQHLWRVGRAMAVENWLVGIAFVATPSQYLQTPVEELADVALDAWSSLYDLVRSLDHQDEDSEAEGVDVWDRKYGLNRQDDADSSSTIDTRH</sequence>
<dbReference type="Gene3D" id="3.30.1330.40">
    <property type="entry name" value="RutC-like"/>
    <property type="match status" value="2"/>
</dbReference>
<dbReference type="Proteomes" id="UP000800092">
    <property type="component" value="Unassembled WGS sequence"/>
</dbReference>
<dbReference type="GO" id="GO:0016787">
    <property type="term" value="F:hydrolase activity"/>
    <property type="evidence" value="ECO:0007669"/>
    <property type="project" value="UniProtKB-KW"/>
</dbReference>
<evidence type="ECO:0000256" key="5">
    <source>
        <dbReference type="ARBA" id="ARBA00048108"/>
    </source>
</evidence>
<evidence type="ECO:0000313" key="8">
    <source>
        <dbReference type="Proteomes" id="UP000800092"/>
    </source>
</evidence>
<dbReference type="InterPro" id="IPR014729">
    <property type="entry name" value="Rossmann-like_a/b/a_fold"/>
</dbReference>
<evidence type="ECO:0000313" key="7">
    <source>
        <dbReference type="EMBL" id="KAF2237687.1"/>
    </source>
</evidence>
<feature type="non-terminal residue" evidence="7">
    <location>
        <position position="607"/>
    </location>
</feature>
<dbReference type="OrthoDB" id="686384at2759"/>
<keyword evidence="7" id="KW-0378">Hydrolase</keyword>
<evidence type="ECO:0000256" key="2">
    <source>
        <dbReference type="ARBA" id="ARBA00018426"/>
    </source>
</evidence>
<organism evidence="7 8">
    <name type="scientific">Viridothelium virens</name>
    <name type="common">Speckled blister lichen</name>
    <name type="synonym">Trypethelium virens</name>
    <dbReference type="NCBI Taxonomy" id="1048519"/>
    <lineage>
        <taxon>Eukaryota</taxon>
        <taxon>Fungi</taxon>
        <taxon>Dikarya</taxon>
        <taxon>Ascomycota</taxon>
        <taxon>Pezizomycotina</taxon>
        <taxon>Dothideomycetes</taxon>
        <taxon>Dothideomycetes incertae sedis</taxon>
        <taxon>Trypetheliales</taxon>
        <taxon>Trypetheliaceae</taxon>
        <taxon>Viridothelium</taxon>
    </lineage>
</organism>